<reference evidence="3" key="1">
    <citation type="submission" date="2025-08" db="UniProtKB">
        <authorList>
            <consortium name="RefSeq"/>
        </authorList>
    </citation>
    <scope>IDENTIFICATION</scope>
    <source>
        <tissue evidence="3">Whole sample</tissue>
    </source>
</reference>
<evidence type="ECO:0000313" key="2">
    <source>
        <dbReference type="Proteomes" id="UP000694844"/>
    </source>
</evidence>
<dbReference type="GeneID" id="111109672"/>
<proteinExistence type="predicted"/>
<gene>
    <name evidence="3" type="primary">LOC111109672</name>
</gene>
<keyword evidence="1" id="KW-0472">Membrane</keyword>
<dbReference type="KEGG" id="cvn:111109672"/>
<evidence type="ECO:0000313" key="3">
    <source>
        <dbReference type="RefSeq" id="XP_022301597.1"/>
    </source>
</evidence>
<keyword evidence="1" id="KW-1133">Transmembrane helix</keyword>
<sequence length="392" mass="46628">MDCLWKFLSVLTVLVLLHLAQMVYLVLHVSNTSMINSESAAIRIPKKDQDIPQSQGTLSNNINVKKPNKRKKHLFLTHRIFYLSNISLHSNGEIHSKARKEQLIYRRSLKRKTIFNRLYRNPLEYKKTVKRETKNKILITTNMSLNHLITTKCKFSFEKKSVAEARKILSTSQSVYLFYINLLLKTNNSRSFDSTEKDTLFHWQYVLKKEKFLVQLPVDFDLFTFRLLYADREETVLNVNLLYTNPSCEKIENLTEETHSLRALLWNELFHNDTAFYLCNRNIQEKLSWRKLQYFITTIWVGYDLNCSVLSNEYGIHEVQLTKDDLPLVTPIFCYLLSLQFVWIFVLLDAYKLTRDDELTYYTENDRPYSVKRFFPKNTLQEVPLYWLLLLL</sequence>
<dbReference type="AlphaFoldDB" id="A0A8B8BDX3"/>
<feature type="transmembrane region" description="Helical" evidence="1">
    <location>
        <begin position="328"/>
        <end position="348"/>
    </location>
</feature>
<accession>A0A8B8BDX3</accession>
<organism evidence="2 3">
    <name type="scientific">Crassostrea virginica</name>
    <name type="common">Eastern oyster</name>
    <dbReference type="NCBI Taxonomy" id="6565"/>
    <lineage>
        <taxon>Eukaryota</taxon>
        <taxon>Metazoa</taxon>
        <taxon>Spiralia</taxon>
        <taxon>Lophotrochozoa</taxon>
        <taxon>Mollusca</taxon>
        <taxon>Bivalvia</taxon>
        <taxon>Autobranchia</taxon>
        <taxon>Pteriomorphia</taxon>
        <taxon>Ostreida</taxon>
        <taxon>Ostreoidea</taxon>
        <taxon>Ostreidae</taxon>
        <taxon>Crassostrea</taxon>
    </lineage>
</organism>
<keyword evidence="2" id="KW-1185">Reference proteome</keyword>
<dbReference type="Proteomes" id="UP000694844">
    <property type="component" value="Chromosome 8"/>
</dbReference>
<protein>
    <submittedName>
        <fullName evidence="3">Uncharacterized protein LOC111109672</fullName>
    </submittedName>
</protein>
<evidence type="ECO:0000256" key="1">
    <source>
        <dbReference type="SAM" id="Phobius"/>
    </source>
</evidence>
<name>A0A8B8BDX3_CRAVI</name>
<dbReference type="RefSeq" id="XP_022301597.1">
    <property type="nucleotide sequence ID" value="XM_022445889.1"/>
</dbReference>
<keyword evidence="1" id="KW-0812">Transmembrane</keyword>